<evidence type="ECO:0000313" key="1">
    <source>
        <dbReference type="EMBL" id="GGU76315.1"/>
    </source>
</evidence>
<reference evidence="1" key="2">
    <citation type="submission" date="2020-09" db="EMBL/GenBank/DDBJ databases">
        <authorList>
            <person name="Sun Q."/>
            <person name="Ohkuma M."/>
        </authorList>
    </citation>
    <scope>NUCLEOTIDE SEQUENCE</scope>
    <source>
        <strain evidence="1">JCM 4369</strain>
    </source>
</reference>
<dbReference type="Proteomes" id="UP000618795">
    <property type="component" value="Unassembled WGS sequence"/>
</dbReference>
<comment type="caution">
    <text evidence="1">The sequence shown here is derived from an EMBL/GenBank/DDBJ whole genome shotgun (WGS) entry which is preliminary data.</text>
</comment>
<proteinExistence type="predicted"/>
<organism evidence="1 2">
    <name type="scientific">Streptomyces filipinensis</name>
    <dbReference type="NCBI Taxonomy" id="66887"/>
    <lineage>
        <taxon>Bacteria</taxon>
        <taxon>Bacillati</taxon>
        <taxon>Actinomycetota</taxon>
        <taxon>Actinomycetes</taxon>
        <taxon>Kitasatosporales</taxon>
        <taxon>Streptomycetaceae</taxon>
        <taxon>Streptomyces</taxon>
    </lineage>
</organism>
<gene>
    <name evidence="1" type="ORF">GCM10010260_05650</name>
</gene>
<dbReference type="AlphaFoldDB" id="A0A918M809"/>
<reference evidence="1" key="1">
    <citation type="journal article" date="2014" name="Int. J. Syst. Evol. Microbiol.">
        <title>Complete genome sequence of Corynebacterium casei LMG S-19264T (=DSM 44701T), isolated from a smear-ripened cheese.</title>
        <authorList>
            <consortium name="US DOE Joint Genome Institute (JGI-PGF)"/>
            <person name="Walter F."/>
            <person name="Albersmeier A."/>
            <person name="Kalinowski J."/>
            <person name="Ruckert C."/>
        </authorList>
    </citation>
    <scope>NUCLEOTIDE SEQUENCE</scope>
    <source>
        <strain evidence="1">JCM 4369</strain>
    </source>
</reference>
<accession>A0A918M809</accession>
<evidence type="ECO:0000313" key="2">
    <source>
        <dbReference type="Proteomes" id="UP000618795"/>
    </source>
</evidence>
<keyword evidence="2" id="KW-1185">Reference proteome</keyword>
<protein>
    <submittedName>
        <fullName evidence="1">Uncharacterized protein</fullName>
    </submittedName>
</protein>
<dbReference type="EMBL" id="BMTD01000001">
    <property type="protein sequence ID" value="GGU76315.1"/>
    <property type="molecule type" value="Genomic_DNA"/>
</dbReference>
<name>A0A918M809_9ACTN</name>
<sequence>MADPDGCDLKDPRETARKAAKAVCEWGPLVIQALRVLWDLLGS</sequence>